<evidence type="ECO:0000313" key="2">
    <source>
        <dbReference type="EMBL" id="TKV98737.1"/>
    </source>
</evidence>
<name>A0A4U6T9V7_SETVI</name>
<protein>
    <recommendedName>
        <fullName evidence="4">Secreted protein</fullName>
    </recommendedName>
</protein>
<keyword evidence="3" id="KW-1185">Reference proteome</keyword>
<evidence type="ECO:0000313" key="3">
    <source>
        <dbReference type="Proteomes" id="UP000298652"/>
    </source>
</evidence>
<evidence type="ECO:0000256" key="1">
    <source>
        <dbReference type="SAM" id="SignalP"/>
    </source>
</evidence>
<reference evidence="2" key="1">
    <citation type="submission" date="2019-03" db="EMBL/GenBank/DDBJ databases">
        <title>WGS assembly of Setaria viridis.</title>
        <authorList>
            <person name="Huang P."/>
            <person name="Jenkins J."/>
            <person name="Grimwood J."/>
            <person name="Barry K."/>
            <person name="Healey A."/>
            <person name="Mamidi S."/>
            <person name="Sreedasyam A."/>
            <person name="Shu S."/>
            <person name="Feldman M."/>
            <person name="Wu J."/>
            <person name="Yu Y."/>
            <person name="Chen C."/>
            <person name="Johnson J."/>
            <person name="Rokhsar D."/>
            <person name="Baxter I."/>
            <person name="Schmutz J."/>
            <person name="Brutnell T."/>
            <person name="Kellogg E."/>
        </authorList>
    </citation>
    <scope>NUCLEOTIDE SEQUENCE [LARGE SCALE GENOMIC DNA]</scope>
</reference>
<gene>
    <name evidence="2" type="ORF">SEVIR_9G580200v2</name>
</gene>
<keyword evidence="1" id="KW-0732">Signal</keyword>
<organism evidence="2 3">
    <name type="scientific">Setaria viridis</name>
    <name type="common">Green bristlegrass</name>
    <name type="synonym">Setaria italica subsp. viridis</name>
    <dbReference type="NCBI Taxonomy" id="4556"/>
    <lineage>
        <taxon>Eukaryota</taxon>
        <taxon>Viridiplantae</taxon>
        <taxon>Streptophyta</taxon>
        <taxon>Embryophyta</taxon>
        <taxon>Tracheophyta</taxon>
        <taxon>Spermatophyta</taxon>
        <taxon>Magnoliopsida</taxon>
        <taxon>Liliopsida</taxon>
        <taxon>Poales</taxon>
        <taxon>Poaceae</taxon>
        <taxon>PACMAD clade</taxon>
        <taxon>Panicoideae</taxon>
        <taxon>Panicodae</taxon>
        <taxon>Paniceae</taxon>
        <taxon>Cenchrinae</taxon>
        <taxon>Setaria</taxon>
    </lineage>
</organism>
<sequence>MFNKAQMIVTWSLLLYLLEPLYGLLPPPSLVDCCMESPVLEPLYGLLPPPSGLFLHEDGNRVQLHHGARSIHPRLLILQDKVHVTILKMLHGMYWRTCIGVRVRFSLRSTRNLRGIE</sequence>
<feature type="chain" id="PRO_5020374097" description="Secreted protein" evidence="1">
    <location>
        <begin position="24"/>
        <end position="117"/>
    </location>
</feature>
<dbReference type="EMBL" id="CM016560">
    <property type="protein sequence ID" value="TKV98737.1"/>
    <property type="molecule type" value="Genomic_DNA"/>
</dbReference>
<dbReference type="Proteomes" id="UP000298652">
    <property type="component" value="Chromosome 9"/>
</dbReference>
<dbReference type="Gramene" id="TKV98737">
    <property type="protein sequence ID" value="TKV98737"/>
    <property type="gene ID" value="SEVIR_9G580200v2"/>
</dbReference>
<accession>A0A4U6T9V7</accession>
<feature type="signal peptide" evidence="1">
    <location>
        <begin position="1"/>
        <end position="23"/>
    </location>
</feature>
<evidence type="ECO:0008006" key="4">
    <source>
        <dbReference type="Google" id="ProtNLM"/>
    </source>
</evidence>
<dbReference type="AlphaFoldDB" id="A0A4U6T9V7"/>
<proteinExistence type="predicted"/>